<dbReference type="EMBL" id="VCNI01000002">
    <property type="protein sequence ID" value="TMU55581.1"/>
    <property type="molecule type" value="Genomic_DNA"/>
</dbReference>
<evidence type="ECO:0000256" key="4">
    <source>
        <dbReference type="SAM" id="Phobius"/>
    </source>
</evidence>
<dbReference type="InterPro" id="IPR018060">
    <property type="entry name" value="HTH_AraC"/>
</dbReference>
<keyword evidence="3" id="KW-0804">Transcription</keyword>
<evidence type="ECO:0000256" key="1">
    <source>
        <dbReference type="ARBA" id="ARBA00023015"/>
    </source>
</evidence>
<accession>A0ABY2WM27</accession>
<evidence type="ECO:0000256" key="3">
    <source>
        <dbReference type="ARBA" id="ARBA00023163"/>
    </source>
</evidence>
<evidence type="ECO:0000313" key="7">
    <source>
        <dbReference type="Proteomes" id="UP000751614"/>
    </source>
</evidence>
<dbReference type="PROSITE" id="PS01124">
    <property type="entry name" value="HTH_ARAC_FAMILY_2"/>
    <property type="match status" value="1"/>
</dbReference>
<feature type="transmembrane region" description="Helical" evidence="4">
    <location>
        <begin position="36"/>
        <end position="55"/>
    </location>
</feature>
<dbReference type="PANTHER" id="PTHR43280:SF29">
    <property type="entry name" value="ARAC-FAMILY TRANSCRIPTIONAL REGULATOR"/>
    <property type="match status" value="1"/>
</dbReference>
<protein>
    <submittedName>
        <fullName evidence="6">AraC family transcriptional regulator</fullName>
    </submittedName>
</protein>
<keyword evidence="2" id="KW-0238">DNA-binding</keyword>
<dbReference type="SMART" id="SM00342">
    <property type="entry name" value="HTH_ARAC"/>
    <property type="match status" value="1"/>
</dbReference>
<evidence type="ECO:0000259" key="5">
    <source>
        <dbReference type="PROSITE" id="PS01124"/>
    </source>
</evidence>
<organism evidence="6 7">
    <name type="scientific">Flagellimonas algicola</name>
    <dbReference type="NCBI Taxonomy" id="2583815"/>
    <lineage>
        <taxon>Bacteria</taxon>
        <taxon>Pseudomonadati</taxon>
        <taxon>Bacteroidota</taxon>
        <taxon>Flavobacteriia</taxon>
        <taxon>Flavobacteriales</taxon>
        <taxon>Flavobacteriaceae</taxon>
        <taxon>Flagellimonas</taxon>
    </lineage>
</organism>
<dbReference type="InterPro" id="IPR009057">
    <property type="entry name" value="Homeodomain-like_sf"/>
</dbReference>
<feature type="domain" description="HTH araC/xylS-type" evidence="5">
    <location>
        <begin position="125"/>
        <end position="227"/>
    </location>
</feature>
<evidence type="ECO:0000313" key="6">
    <source>
        <dbReference type="EMBL" id="TMU55581.1"/>
    </source>
</evidence>
<proteinExistence type="predicted"/>
<reference evidence="6 7" key="1">
    <citation type="submission" date="2019-05" db="EMBL/GenBank/DDBJ databases">
        <title>Flagellimonas sp. AsT0115, sp. nov., isolated from a marine red algae, Asparagopsis taxiformis.</title>
        <authorList>
            <person name="Kim J."/>
            <person name="Jeong S.E."/>
            <person name="Jeon C.O."/>
        </authorList>
    </citation>
    <scope>NUCLEOTIDE SEQUENCE [LARGE SCALE GENOMIC DNA]</scope>
    <source>
        <strain evidence="6 7">AsT0115</strain>
    </source>
</reference>
<keyword evidence="4" id="KW-0472">Membrane</keyword>
<feature type="transmembrane region" description="Helical" evidence="4">
    <location>
        <begin position="6"/>
        <end position="24"/>
    </location>
</feature>
<keyword evidence="7" id="KW-1185">Reference proteome</keyword>
<keyword evidence="4" id="KW-1133">Transmembrane helix</keyword>
<dbReference type="SUPFAM" id="SSF46689">
    <property type="entry name" value="Homeodomain-like"/>
    <property type="match status" value="1"/>
</dbReference>
<gene>
    <name evidence="6" type="ORF">FGG15_15555</name>
</gene>
<keyword evidence="1" id="KW-0805">Transcription regulation</keyword>
<dbReference type="Gene3D" id="1.10.10.60">
    <property type="entry name" value="Homeodomain-like"/>
    <property type="match status" value="2"/>
</dbReference>
<comment type="caution">
    <text evidence="6">The sequence shown here is derived from an EMBL/GenBank/DDBJ whole genome shotgun (WGS) entry which is preliminary data.</text>
</comment>
<name>A0ABY2WM27_9FLAO</name>
<sequence>MFSWDYTFFFFLLQILLITVIFLWKKKKNHHEQKMALLFLVLLSYNAFLTYYGWTNSKDEFYLVMSYVQFVPLVLLTITFYIKPWQLGFLTRRTPKVKMSFGKNHKYEKTGLSKAFSEELKTKLEHLMMTQKPYLNQELRLDDIAKMLDISRHHASQVINENFGLNFYDYINGYRIEAAKNRLTSNSETAIPSISEIAYQCGFNNRVSFYKAFRKITHSTPSEFMGKVA</sequence>
<dbReference type="PANTHER" id="PTHR43280">
    <property type="entry name" value="ARAC-FAMILY TRANSCRIPTIONAL REGULATOR"/>
    <property type="match status" value="1"/>
</dbReference>
<dbReference type="Pfam" id="PF12833">
    <property type="entry name" value="HTH_18"/>
    <property type="match status" value="1"/>
</dbReference>
<feature type="transmembrane region" description="Helical" evidence="4">
    <location>
        <begin position="61"/>
        <end position="82"/>
    </location>
</feature>
<keyword evidence="4" id="KW-0812">Transmembrane</keyword>
<dbReference type="Proteomes" id="UP000751614">
    <property type="component" value="Unassembled WGS sequence"/>
</dbReference>
<evidence type="ECO:0000256" key="2">
    <source>
        <dbReference type="ARBA" id="ARBA00023125"/>
    </source>
</evidence>